<evidence type="ECO:0000256" key="6">
    <source>
        <dbReference type="SAM" id="Phobius"/>
    </source>
</evidence>
<evidence type="ECO:0000256" key="5">
    <source>
        <dbReference type="RuleBase" id="RU000477"/>
    </source>
</evidence>
<dbReference type="InterPro" id="IPR023271">
    <property type="entry name" value="Aquaporin-like"/>
</dbReference>
<dbReference type="PANTHER" id="PTHR47002:SF2">
    <property type="entry name" value="AQUAPORIN AQPAE.A-LIKE"/>
    <property type="match status" value="1"/>
</dbReference>
<keyword evidence="3 6" id="KW-1133">Transmembrane helix</keyword>
<evidence type="ECO:0000256" key="4">
    <source>
        <dbReference type="ARBA" id="ARBA00023136"/>
    </source>
</evidence>
<feature type="transmembrane region" description="Helical" evidence="6">
    <location>
        <begin position="53"/>
        <end position="74"/>
    </location>
</feature>
<dbReference type="Proteomes" id="UP000326268">
    <property type="component" value="Unassembled WGS sequence"/>
</dbReference>
<dbReference type="Pfam" id="PF00230">
    <property type="entry name" value="MIP"/>
    <property type="match status" value="1"/>
</dbReference>
<evidence type="ECO:0000256" key="3">
    <source>
        <dbReference type="ARBA" id="ARBA00022989"/>
    </source>
</evidence>
<protein>
    <submittedName>
        <fullName evidence="7">Aquaporin-like protein</fullName>
    </submittedName>
</protein>
<reference evidence="7 8" key="1">
    <citation type="submission" date="2019-04" db="EMBL/GenBank/DDBJ databases">
        <title>Friends and foes A comparative genomics studyof 23 Aspergillus species from section Flavi.</title>
        <authorList>
            <consortium name="DOE Joint Genome Institute"/>
            <person name="Kjaerbolling I."/>
            <person name="Vesth T."/>
            <person name="Frisvad J.C."/>
            <person name="Nybo J.L."/>
            <person name="Theobald S."/>
            <person name="Kildgaard S."/>
            <person name="Isbrandt T."/>
            <person name="Kuo A."/>
            <person name="Sato A."/>
            <person name="Lyhne E.K."/>
            <person name="Kogle M.E."/>
            <person name="Wiebenga A."/>
            <person name="Kun R.S."/>
            <person name="Lubbers R.J."/>
            <person name="Makela M.R."/>
            <person name="Barry K."/>
            <person name="Chovatia M."/>
            <person name="Clum A."/>
            <person name="Daum C."/>
            <person name="Haridas S."/>
            <person name="He G."/>
            <person name="LaButti K."/>
            <person name="Lipzen A."/>
            <person name="Mondo S."/>
            <person name="Riley R."/>
            <person name="Salamov A."/>
            <person name="Simmons B.A."/>
            <person name="Magnuson J.K."/>
            <person name="Henrissat B."/>
            <person name="Mortensen U.H."/>
            <person name="Larsen T.O."/>
            <person name="Devries R.P."/>
            <person name="Grigoriev I.V."/>
            <person name="Machida M."/>
            <person name="Baker S.E."/>
            <person name="Andersen M.R."/>
        </authorList>
    </citation>
    <scope>NUCLEOTIDE SEQUENCE [LARGE SCALE GENOMIC DNA]</scope>
    <source>
        <strain evidence="7 8">CBS 763.97</strain>
    </source>
</reference>
<keyword evidence="4 6" id="KW-0472">Membrane</keyword>
<keyword evidence="2 5" id="KW-0812">Transmembrane</keyword>
<feature type="transmembrane region" description="Helical" evidence="6">
    <location>
        <begin position="241"/>
        <end position="261"/>
    </location>
</feature>
<dbReference type="SUPFAM" id="SSF81338">
    <property type="entry name" value="Aquaporin-like"/>
    <property type="match status" value="1"/>
</dbReference>
<evidence type="ECO:0000313" key="7">
    <source>
        <dbReference type="EMBL" id="KAE8366913.1"/>
    </source>
</evidence>
<dbReference type="GeneID" id="43656614"/>
<proteinExistence type="inferred from homology"/>
<keyword evidence="8" id="KW-1185">Reference proteome</keyword>
<dbReference type="Gene3D" id="1.20.1080.10">
    <property type="entry name" value="Glycerol uptake facilitator protein"/>
    <property type="match status" value="1"/>
</dbReference>
<name>A0A5N7AB91_9EURO</name>
<evidence type="ECO:0000313" key="8">
    <source>
        <dbReference type="Proteomes" id="UP000326268"/>
    </source>
</evidence>
<dbReference type="EMBL" id="ML737606">
    <property type="protein sequence ID" value="KAE8366913.1"/>
    <property type="molecule type" value="Genomic_DNA"/>
</dbReference>
<organism evidence="7 8">
    <name type="scientific">Aspergillus caelatus</name>
    <dbReference type="NCBI Taxonomy" id="61420"/>
    <lineage>
        <taxon>Eukaryota</taxon>
        <taxon>Fungi</taxon>
        <taxon>Dikarya</taxon>
        <taxon>Ascomycota</taxon>
        <taxon>Pezizomycotina</taxon>
        <taxon>Eurotiomycetes</taxon>
        <taxon>Eurotiomycetidae</taxon>
        <taxon>Eurotiales</taxon>
        <taxon>Aspergillaceae</taxon>
        <taxon>Aspergillus</taxon>
        <taxon>Aspergillus subgen. Circumdati</taxon>
    </lineage>
</organism>
<comment type="subcellular location">
    <subcellularLocation>
        <location evidence="1">Membrane</location>
        <topology evidence="1">Multi-pass membrane protein</topology>
    </subcellularLocation>
</comment>
<comment type="similarity">
    <text evidence="5">Belongs to the MIP/aquaporin (TC 1.A.8) family.</text>
</comment>
<feature type="transmembrane region" description="Helical" evidence="6">
    <location>
        <begin position="194"/>
        <end position="214"/>
    </location>
</feature>
<evidence type="ECO:0000256" key="1">
    <source>
        <dbReference type="ARBA" id="ARBA00004141"/>
    </source>
</evidence>
<keyword evidence="5" id="KW-0813">Transport</keyword>
<dbReference type="GO" id="GO:0016020">
    <property type="term" value="C:membrane"/>
    <property type="evidence" value="ECO:0007669"/>
    <property type="project" value="UniProtKB-SubCell"/>
</dbReference>
<accession>A0A5N7AB91</accession>
<sequence length="289" mass="30524">MAANGATPDCDIKEDVAKFDGSFAPKARPTEPLSGPWYTNRDYLIGGWSDPSIWKAAFIEAVGTSGLVYVSGNISTTLLSYDTKQVGAYIGLSNVFLISIFIYATAATTGGHLNQMITFSAIFSGICPISRGTLYICGQTLGAAVHGGGCFYNTTTISSGEVFLNEVFASLVLLFLSYGVGLDPRQAVVFGPRLGPLLVGSSLGILSFATSGIAPGYAGAQMNPARCFAFGVARRDMSGQWIWWFGPAIAALLQALIYSLAPPAPRPKAKKDSLPALPVMHPCDKSRCV</sequence>
<gene>
    <name evidence="7" type="ORF">BDV27DRAFT_155542</name>
</gene>
<dbReference type="AlphaFoldDB" id="A0A5N7AB91"/>
<feature type="transmembrane region" description="Helical" evidence="6">
    <location>
        <begin position="86"/>
        <end position="106"/>
    </location>
</feature>
<evidence type="ECO:0000256" key="2">
    <source>
        <dbReference type="ARBA" id="ARBA00022692"/>
    </source>
</evidence>
<dbReference type="PANTHER" id="PTHR47002">
    <property type="entry name" value="AQUAPORIN-LIKE"/>
    <property type="match status" value="1"/>
</dbReference>
<dbReference type="PRINTS" id="PR00783">
    <property type="entry name" value="MINTRINSICP"/>
</dbReference>
<dbReference type="OrthoDB" id="3222at2759"/>
<feature type="transmembrane region" description="Helical" evidence="6">
    <location>
        <begin position="162"/>
        <end position="182"/>
    </location>
</feature>
<dbReference type="RefSeq" id="XP_031929994.1">
    <property type="nucleotide sequence ID" value="XM_032072168.1"/>
</dbReference>
<dbReference type="GO" id="GO:0015267">
    <property type="term" value="F:channel activity"/>
    <property type="evidence" value="ECO:0007669"/>
    <property type="project" value="InterPro"/>
</dbReference>
<dbReference type="InterPro" id="IPR000425">
    <property type="entry name" value="MIP"/>
</dbReference>